<dbReference type="Gene3D" id="3.40.720.10">
    <property type="entry name" value="Alkaline Phosphatase, subunit A"/>
    <property type="match status" value="1"/>
</dbReference>
<comment type="cofactor">
    <cofactor evidence="1">
        <name>Ca(2+)</name>
        <dbReference type="ChEBI" id="CHEBI:29108"/>
    </cofactor>
</comment>
<sequence length="752" mass="83090">MAKVVTVGASVTLVSLLLLTSLKLVQEKRSASSPTSDENVAVDVSSKPEASTPEVTTFADTTEMPPKQDDSVLEDIDMVDITEMLSKHGFSTLEDTELADTTEMPSKPKASTLEDTEFADTTKMPSKKGVSTSEDIDMVDITKILSEHAFSTLDDTAFADTTKMSSKQDVYTPTGAKVMAMTKLPSKSDFSTFEDTAAAVDTTKMLSKRTSSALQYSKFESTPDGPTTASSELSSSSKILPETSSHTGLDSSQSEYTTELGSTTASLPEASSTVEAEETVQQPNIVFVLADDYGYSDIGYHGSDIQTPVMDRLAAEGVKLENYYVQPMCAPTRSQLLTGRYQIHTGLQHDNIEVCQPTGLPLDNPTLADKLKEAGYSTQMVGKWHLGYFKSEYMPHNRGFDYFYGMLLGHANHYNHKHNYRKKPYIDLRENDRIVRNETGHYSTHLFTKKAVDIVKAHDKAKPLFLYLSYQAVHGPIQVPESYKTPYGHIMNKKRKAYAGMVSAMDEGVGMLENALKQEGMWNNTVLVFSSDNGGRVKFGSSNYPLRGEKHSLWEGGVKSIGFVSGGLVKRKGAVSKDLMHVSDWFPTLVNLAGGNLNGTKPLDGVDQWDAINEGTPGKRQILLHNIDPLQSRRGRPKYKNTFDTSIRAALRAGDLKLITGDPDRGVWLPPLGSNIKERKGWNKKGSKNVWLFNITADPNERKDLSYKLKGDVKRMLSMLETFEKTAVEPFYPDKDNRCNPASNGNAWGPWM</sequence>
<dbReference type="SUPFAM" id="SSF53649">
    <property type="entry name" value="Alkaline phosphatase-like"/>
    <property type="match status" value="1"/>
</dbReference>
<dbReference type="Proteomes" id="UP000735302">
    <property type="component" value="Unassembled WGS sequence"/>
</dbReference>
<dbReference type="PROSITE" id="PS00523">
    <property type="entry name" value="SULFATASE_1"/>
    <property type="match status" value="1"/>
</dbReference>
<dbReference type="GO" id="GO:0046872">
    <property type="term" value="F:metal ion binding"/>
    <property type="evidence" value="ECO:0007669"/>
    <property type="project" value="UniProtKB-KW"/>
</dbReference>
<comment type="similarity">
    <text evidence="2">Belongs to the sulfatase family.</text>
</comment>
<dbReference type="Pfam" id="PF00884">
    <property type="entry name" value="Sulfatase"/>
    <property type="match status" value="1"/>
</dbReference>
<keyword evidence="8" id="KW-0732">Signal</keyword>
<feature type="domain" description="Sulfatase N-terminal" evidence="9">
    <location>
        <begin position="283"/>
        <end position="594"/>
    </location>
</feature>
<evidence type="ECO:0000313" key="11">
    <source>
        <dbReference type="Proteomes" id="UP000735302"/>
    </source>
</evidence>
<dbReference type="InterPro" id="IPR024607">
    <property type="entry name" value="Sulfatase_CS"/>
</dbReference>
<dbReference type="InterPro" id="IPR047115">
    <property type="entry name" value="ARSB"/>
</dbReference>
<gene>
    <name evidence="10" type="ORF">PoB_004424900</name>
</gene>
<dbReference type="EMBL" id="BLXT01004871">
    <property type="protein sequence ID" value="GFO17744.1"/>
    <property type="molecule type" value="Genomic_DNA"/>
</dbReference>
<keyword evidence="3" id="KW-0479">Metal-binding</keyword>
<evidence type="ECO:0000259" key="9">
    <source>
        <dbReference type="Pfam" id="PF00884"/>
    </source>
</evidence>
<evidence type="ECO:0000256" key="4">
    <source>
        <dbReference type="ARBA" id="ARBA00022801"/>
    </source>
</evidence>
<dbReference type="PANTHER" id="PTHR10342:SF274">
    <property type="entry name" value="ARYLSULFATASE B"/>
    <property type="match status" value="1"/>
</dbReference>
<keyword evidence="5" id="KW-0106">Calcium</keyword>
<evidence type="ECO:0000256" key="8">
    <source>
        <dbReference type="SAM" id="SignalP"/>
    </source>
</evidence>
<evidence type="ECO:0000256" key="2">
    <source>
        <dbReference type="ARBA" id="ARBA00008779"/>
    </source>
</evidence>
<dbReference type="Gene3D" id="3.30.1120.10">
    <property type="match status" value="1"/>
</dbReference>
<dbReference type="InterPro" id="IPR000917">
    <property type="entry name" value="Sulfatase_N"/>
</dbReference>
<accession>A0AAV4BHC3</accession>
<protein>
    <submittedName>
        <fullName evidence="10">Arylsulfatase b</fullName>
    </submittedName>
</protein>
<organism evidence="10 11">
    <name type="scientific">Plakobranchus ocellatus</name>
    <dbReference type="NCBI Taxonomy" id="259542"/>
    <lineage>
        <taxon>Eukaryota</taxon>
        <taxon>Metazoa</taxon>
        <taxon>Spiralia</taxon>
        <taxon>Lophotrochozoa</taxon>
        <taxon>Mollusca</taxon>
        <taxon>Gastropoda</taxon>
        <taxon>Heterobranchia</taxon>
        <taxon>Euthyneura</taxon>
        <taxon>Panpulmonata</taxon>
        <taxon>Sacoglossa</taxon>
        <taxon>Placobranchoidea</taxon>
        <taxon>Plakobranchidae</taxon>
        <taxon>Plakobranchus</taxon>
    </lineage>
</organism>
<evidence type="ECO:0000256" key="5">
    <source>
        <dbReference type="ARBA" id="ARBA00022837"/>
    </source>
</evidence>
<feature type="compositionally biased region" description="Polar residues" evidence="7">
    <location>
        <begin position="242"/>
        <end position="278"/>
    </location>
</feature>
<name>A0AAV4BHC3_9GAST</name>
<keyword evidence="4" id="KW-0378">Hydrolase</keyword>
<feature type="compositionally biased region" description="Polar residues" evidence="7">
    <location>
        <begin position="217"/>
        <end position="229"/>
    </location>
</feature>
<evidence type="ECO:0000256" key="3">
    <source>
        <dbReference type="ARBA" id="ARBA00022723"/>
    </source>
</evidence>
<keyword evidence="11" id="KW-1185">Reference proteome</keyword>
<dbReference type="PROSITE" id="PS00149">
    <property type="entry name" value="SULFATASE_2"/>
    <property type="match status" value="1"/>
</dbReference>
<feature type="chain" id="PRO_5043853593" evidence="8">
    <location>
        <begin position="28"/>
        <end position="752"/>
    </location>
</feature>
<feature type="region of interest" description="Disordered" evidence="7">
    <location>
        <begin position="27"/>
        <end position="69"/>
    </location>
</feature>
<feature type="region of interest" description="Disordered" evidence="7">
    <location>
        <begin position="217"/>
        <end position="278"/>
    </location>
</feature>
<dbReference type="AlphaFoldDB" id="A0AAV4BHC3"/>
<dbReference type="PANTHER" id="PTHR10342">
    <property type="entry name" value="ARYLSULFATASE"/>
    <property type="match status" value="1"/>
</dbReference>
<feature type="signal peptide" evidence="8">
    <location>
        <begin position="1"/>
        <end position="27"/>
    </location>
</feature>
<evidence type="ECO:0000256" key="6">
    <source>
        <dbReference type="ARBA" id="ARBA00023180"/>
    </source>
</evidence>
<evidence type="ECO:0000313" key="10">
    <source>
        <dbReference type="EMBL" id="GFO17744.1"/>
    </source>
</evidence>
<comment type="caution">
    <text evidence="10">The sequence shown here is derived from an EMBL/GenBank/DDBJ whole genome shotgun (WGS) entry which is preliminary data.</text>
</comment>
<evidence type="ECO:0000256" key="7">
    <source>
        <dbReference type="SAM" id="MobiDB-lite"/>
    </source>
</evidence>
<dbReference type="CDD" id="cd16029">
    <property type="entry name" value="4-S"/>
    <property type="match status" value="1"/>
</dbReference>
<feature type="region of interest" description="Disordered" evidence="7">
    <location>
        <begin position="92"/>
        <end position="131"/>
    </location>
</feature>
<dbReference type="InterPro" id="IPR017850">
    <property type="entry name" value="Alkaline_phosphatase_core_sf"/>
</dbReference>
<reference evidence="10 11" key="1">
    <citation type="journal article" date="2021" name="Elife">
        <title>Chloroplast acquisition without the gene transfer in kleptoplastic sea slugs, Plakobranchus ocellatus.</title>
        <authorList>
            <person name="Maeda T."/>
            <person name="Takahashi S."/>
            <person name="Yoshida T."/>
            <person name="Shimamura S."/>
            <person name="Takaki Y."/>
            <person name="Nagai Y."/>
            <person name="Toyoda A."/>
            <person name="Suzuki Y."/>
            <person name="Arimoto A."/>
            <person name="Ishii H."/>
            <person name="Satoh N."/>
            <person name="Nishiyama T."/>
            <person name="Hasebe M."/>
            <person name="Maruyama T."/>
            <person name="Minagawa J."/>
            <person name="Obokata J."/>
            <person name="Shigenobu S."/>
        </authorList>
    </citation>
    <scope>NUCLEOTIDE SEQUENCE [LARGE SCALE GENOMIC DNA]</scope>
</reference>
<evidence type="ECO:0000256" key="1">
    <source>
        <dbReference type="ARBA" id="ARBA00001913"/>
    </source>
</evidence>
<dbReference type="GO" id="GO:0008484">
    <property type="term" value="F:sulfuric ester hydrolase activity"/>
    <property type="evidence" value="ECO:0007669"/>
    <property type="project" value="InterPro"/>
</dbReference>
<keyword evidence="6" id="KW-0325">Glycoprotein</keyword>
<proteinExistence type="inferred from homology"/>